<accession>A0ABN2F2W4</accession>
<dbReference type="Proteomes" id="UP001501319">
    <property type="component" value="Unassembled WGS sequence"/>
</dbReference>
<keyword evidence="3" id="KW-1185">Reference proteome</keyword>
<gene>
    <name evidence="2" type="ORF">GCM10009744_14160</name>
</gene>
<comment type="caution">
    <text evidence="2">The sequence shown here is derived from an EMBL/GenBank/DDBJ whole genome shotgun (WGS) entry which is preliminary data.</text>
</comment>
<dbReference type="EMBL" id="BAAANE010000004">
    <property type="protein sequence ID" value="GAA1627521.1"/>
    <property type="molecule type" value="Genomic_DNA"/>
</dbReference>
<keyword evidence="1" id="KW-1133">Transmembrane helix</keyword>
<keyword evidence="1" id="KW-0472">Membrane</keyword>
<evidence type="ECO:0000313" key="2">
    <source>
        <dbReference type="EMBL" id="GAA1627521.1"/>
    </source>
</evidence>
<name>A0ABN2F2W4_9ACTN</name>
<keyword evidence="1" id="KW-0812">Transmembrane</keyword>
<evidence type="ECO:0000256" key="1">
    <source>
        <dbReference type="SAM" id="Phobius"/>
    </source>
</evidence>
<reference evidence="2 3" key="1">
    <citation type="journal article" date="2019" name="Int. J. Syst. Evol. Microbiol.">
        <title>The Global Catalogue of Microorganisms (GCM) 10K type strain sequencing project: providing services to taxonomists for standard genome sequencing and annotation.</title>
        <authorList>
            <consortium name="The Broad Institute Genomics Platform"/>
            <consortium name="The Broad Institute Genome Sequencing Center for Infectious Disease"/>
            <person name="Wu L."/>
            <person name="Ma J."/>
        </authorList>
    </citation>
    <scope>NUCLEOTIDE SEQUENCE [LARGE SCALE GENOMIC DNA]</scope>
    <source>
        <strain evidence="2 3">JCM 14306</strain>
    </source>
</reference>
<feature type="transmembrane region" description="Helical" evidence="1">
    <location>
        <begin position="175"/>
        <end position="197"/>
    </location>
</feature>
<organism evidence="2 3">
    <name type="scientific">Kribbella alba</name>
    <dbReference type="NCBI Taxonomy" id="190197"/>
    <lineage>
        <taxon>Bacteria</taxon>
        <taxon>Bacillati</taxon>
        <taxon>Actinomycetota</taxon>
        <taxon>Actinomycetes</taxon>
        <taxon>Propionibacteriales</taxon>
        <taxon>Kribbellaceae</taxon>
        <taxon>Kribbella</taxon>
    </lineage>
</organism>
<protein>
    <submittedName>
        <fullName evidence="2">Uncharacterized protein</fullName>
    </submittedName>
</protein>
<proteinExistence type="predicted"/>
<dbReference type="RefSeq" id="WP_344110006.1">
    <property type="nucleotide sequence ID" value="NZ_BAAANE010000004.1"/>
</dbReference>
<evidence type="ECO:0000313" key="3">
    <source>
        <dbReference type="Proteomes" id="UP001501319"/>
    </source>
</evidence>
<sequence>MHDTLTIRDTLISDTRTRPMPSRVPAISPDDAEAALLANYSALVRLAYLILPPTFGRDRRILAAHGVVQHALPERRRLERQLIGVRNAVDFTRSCVAQAAIEQARARTPLRWLPLVWAIRLFGRPDADDLLLDRGSPEARAAWVLGHIDATVFDPCSARLCPTELKRRNTRGRAVAMWATVVLTVSILATLIAAALAGR</sequence>